<sequence length="276" mass="31970">MRIKKIFNNNAVLVDDQGKEKIVTGAGIGFQKKVYDLIPESKIEKIFEPQTKGEYEAYKKILETIPIEHIKISERIISHAEDTINKPLNKHIYVVLTDHISFAIDRAKSGIKIRNKLLNEIKMLYKEDFEIGIWAINMIKKELNVDLPVDEAGYIAIHIHTAYSNSTLEESTDIALIIRDLVDIVQGEMNVTIEDNTLSYERLVTHLRFALQRKEDGNEYDDLDQELISIIKLKYKEAYVCALKIKNFLKQSYEIEFGETELSYIALHIQRITNKK</sequence>
<dbReference type="InterPro" id="IPR036634">
    <property type="entry name" value="PRD_sf"/>
</dbReference>
<gene>
    <name evidence="3" type="ORF">SAMN05444401_2141</name>
</gene>
<dbReference type="RefSeq" id="WP_073006344.1">
    <property type="nucleotide sequence ID" value="NZ_FQZO01000003.1"/>
</dbReference>
<dbReference type="InterPro" id="IPR050661">
    <property type="entry name" value="BglG_antiterminators"/>
</dbReference>
<reference evidence="3 4" key="1">
    <citation type="submission" date="2016-11" db="EMBL/GenBank/DDBJ databases">
        <authorList>
            <person name="Jaros S."/>
            <person name="Januszkiewicz K."/>
            <person name="Wedrychowicz H."/>
        </authorList>
    </citation>
    <scope>NUCLEOTIDE SEQUENCE [LARGE SCALE GENOMIC DNA]</scope>
    <source>
        <strain evidence="3 4">DSM 21864</strain>
    </source>
</reference>
<dbReference type="SMART" id="SM01061">
    <property type="entry name" value="CAT_RBD"/>
    <property type="match status" value="1"/>
</dbReference>
<feature type="domain" description="PRD" evidence="2">
    <location>
        <begin position="170"/>
        <end position="276"/>
    </location>
</feature>
<dbReference type="InterPro" id="IPR004341">
    <property type="entry name" value="CAT_RNA-bd_dom"/>
</dbReference>
<dbReference type="PANTHER" id="PTHR30185">
    <property type="entry name" value="CRYPTIC BETA-GLUCOSIDE BGL OPERON ANTITERMINATOR"/>
    <property type="match status" value="1"/>
</dbReference>
<proteinExistence type="predicted"/>
<evidence type="ECO:0000313" key="3">
    <source>
        <dbReference type="EMBL" id="SHJ10093.1"/>
    </source>
</evidence>
<dbReference type="GO" id="GO:0003723">
    <property type="term" value="F:RNA binding"/>
    <property type="evidence" value="ECO:0007669"/>
    <property type="project" value="InterPro"/>
</dbReference>
<organism evidence="3 4">
    <name type="scientific">Clostridium amylolyticum</name>
    <dbReference type="NCBI Taxonomy" id="1121298"/>
    <lineage>
        <taxon>Bacteria</taxon>
        <taxon>Bacillati</taxon>
        <taxon>Bacillota</taxon>
        <taxon>Clostridia</taxon>
        <taxon>Eubacteriales</taxon>
        <taxon>Clostridiaceae</taxon>
        <taxon>Clostridium</taxon>
    </lineage>
</organism>
<dbReference type="Pfam" id="PF00874">
    <property type="entry name" value="PRD"/>
    <property type="match status" value="2"/>
</dbReference>
<name>A0A1M6GJI1_9CLOT</name>
<dbReference type="EMBL" id="FQZO01000003">
    <property type="protein sequence ID" value="SHJ10093.1"/>
    <property type="molecule type" value="Genomic_DNA"/>
</dbReference>
<dbReference type="PROSITE" id="PS51372">
    <property type="entry name" value="PRD_2"/>
    <property type="match status" value="2"/>
</dbReference>
<dbReference type="AlphaFoldDB" id="A0A1M6GJI1"/>
<dbReference type="PANTHER" id="PTHR30185:SF15">
    <property type="entry name" value="CRYPTIC BETA-GLUCOSIDE BGL OPERON ANTITERMINATOR"/>
    <property type="match status" value="1"/>
</dbReference>
<dbReference type="Gene3D" id="1.10.1790.10">
    <property type="entry name" value="PRD domain"/>
    <property type="match status" value="2"/>
</dbReference>
<dbReference type="STRING" id="1121298.SAMN05444401_2141"/>
<dbReference type="InterPro" id="IPR011608">
    <property type="entry name" value="PRD"/>
</dbReference>
<protein>
    <submittedName>
        <fullName evidence="3">Transcriptional antiterminator, BglG family</fullName>
    </submittedName>
</protein>
<dbReference type="SUPFAM" id="SSF63520">
    <property type="entry name" value="PTS-regulatory domain, PRD"/>
    <property type="match status" value="2"/>
</dbReference>
<keyword evidence="1" id="KW-0677">Repeat</keyword>
<dbReference type="Proteomes" id="UP000184080">
    <property type="component" value="Unassembled WGS sequence"/>
</dbReference>
<dbReference type="SUPFAM" id="SSF50151">
    <property type="entry name" value="SacY-like RNA-binding domain"/>
    <property type="match status" value="1"/>
</dbReference>
<evidence type="ECO:0000259" key="2">
    <source>
        <dbReference type="PROSITE" id="PS51372"/>
    </source>
</evidence>
<keyword evidence="4" id="KW-1185">Reference proteome</keyword>
<dbReference type="Gene3D" id="2.30.24.10">
    <property type="entry name" value="CAT RNA-binding domain"/>
    <property type="match status" value="1"/>
</dbReference>
<evidence type="ECO:0000313" key="4">
    <source>
        <dbReference type="Proteomes" id="UP000184080"/>
    </source>
</evidence>
<dbReference type="OrthoDB" id="9813552at2"/>
<evidence type="ECO:0000256" key="1">
    <source>
        <dbReference type="ARBA" id="ARBA00022737"/>
    </source>
</evidence>
<feature type="domain" description="PRD" evidence="2">
    <location>
        <begin position="64"/>
        <end position="169"/>
    </location>
</feature>
<dbReference type="InterPro" id="IPR036650">
    <property type="entry name" value="CAT_RNA-bd_dom_sf"/>
</dbReference>
<accession>A0A1M6GJI1</accession>
<dbReference type="Pfam" id="PF03123">
    <property type="entry name" value="CAT_RBD"/>
    <property type="match status" value="1"/>
</dbReference>
<dbReference type="GO" id="GO:0006355">
    <property type="term" value="P:regulation of DNA-templated transcription"/>
    <property type="evidence" value="ECO:0007669"/>
    <property type="project" value="InterPro"/>
</dbReference>